<sequence>MTPDNRSACDELLKNSFRKALSQVRGVGGGREGGVGSSHEPLAPPPSAVGPDNCGRARTCTTRLRRRDVSARQLKYHAFTKDGHEAAAFAIAFCPLIKLPVQDLVTGGVTASSSPERGRWARSESW</sequence>
<protein>
    <submittedName>
        <fullName evidence="2">Uncharacterized protein</fullName>
    </submittedName>
</protein>
<feature type="region of interest" description="Disordered" evidence="1">
    <location>
        <begin position="107"/>
        <end position="126"/>
    </location>
</feature>
<reference evidence="2 3" key="1">
    <citation type="journal article" date="2019" name="Commun. Biol.">
        <title>The bagworm genome reveals a unique fibroin gene that provides high tensile strength.</title>
        <authorList>
            <person name="Kono N."/>
            <person name="Nakamura H."/>
            <person name="Ohtoshi R."/>
            <person name="Tomita M."/>
            <person name="Numata K."/>
            <person name="Arakawa K."/>
        </authorList>
    </citation>
    <scope>NUCLEOTIDE SEQUENCE [LARGE SCALE GENOMIC DNA]</scope>
</reference>
<feature type="region of interest" description="Disordered" evidence="1">
    <location>
        <begin position="26"/>
        <end position="56"/>
    </location>
</feature>
<feature type="compositionally biased region" description="Gly residues" evidence="1">
    <location>
        <begin position="26"/>
        <end position="36"/>
    </location>
</feature>
<organism evidence="2 3">
    <name type="scientific">Eumeta variegata</name>
    <name type="common">Bagworm moth</name>
    <name type="synonym">Eumeta japonica</name>
    <dbReference type="NCBI Taxonomy" id="151549"/>
    <lineage>
        <taxon>Eukaryota</taxon>
        <taxon>Metazoa</taxon>
        <taxon>Ecdysozoa</taxon>
        <taxon>Arthropoda</taxon>
        <taxon>Hexapoda</taxon>
        <taxon>Insecta</taxon>
        <taxon>Pterygota</taxon>
        <taxon>Neoptera</taxon>
        <taxon>Endopterygota</taxon>
        <taxon>Lepidoptera</taxon>
        <taxon>Glossata</taxon>
        <taxon>Ditrysia</taxon>
        <taxon>Tineoidea</taxon>
        <taxon>Psychidae</taxon>
        <taxon>Oiketicinae</taxon>
        <taxon>Eumeta</taxon>
    </lineage>
</organism>
<keyword evidence="3" id="KW-1185">Reference proteome</keyword>
<proteinExistence type="predicted"/>
<evidence type="ECO:0000256" key="1">
    <source>
        <dbReference type="SAM" id="MobiDB-lite"/>
    </source>
</evidence>
<evidence type="ECO:0000313" key="2">
    <source>
        <dbReference type="EMBL" id="GBP54509.1"/>
    </source>
</evidence>
<comment type="caution">
    <text evidence="2">The sequence shown here is derived from an EMBL/GenBank/DDBJ whole genome shotgun (WGS) entry which is preliminary data.</text>
</comment>
<gene>
    <name evidence="2" type="ORF">EVAR_47381_1</name>
</gene>
<dbReference type="Proteomes" id="UP000299102">
    <property type="component" value="Unassembled WGS sequence"/>
</dbReference>
<dbReference type="AlphaFoldDB" id="A0A4C1WWF5"/>
<dbReference type="EMBL" id="BGZK01000648">
    <property type="protein sequence ID" value="GBP54509.1"/>
    <property type="molecule type" value="Genomic_DNA"/>
</dbReference>
<name>A0A4C1WWF5_EUMVA</name>
<accession>A0A4C1WWF5</accession>
<evidence type="ECO:0000313" key="3">
    <source>
        <dbReference type="Proteomes" id="UP000299102"/>
    </source>
</evidence>
<feature type="compositionally biased region" description="Basic and acidic residues" evidence="1">
    <location>
        <begin position="116"/>
        <end position="126"/>
    </location>
</feature>